<dbReference type="Proteomes" id="UP001234178">
    <property type="component" value="Unassembled WGS sequence"/>
</dbReference>
<dbReference type="EMBL" id="JAOYFB010000036">
    <property type="protein sequence ID" value="KAK4021759.1"/>
    <property type="molecule type" value="Genomic_DNA"/>
</dbReference>
<proteinExistence type="predicted"/>
<comment type="caution">
    <text evidence="1">The sequence shown here is derived from an EMBL/GenBank/DDBJ whole genome shotgun (WGS) entry which is preliminary data.</text>
</comment>
<keyword evidence="2" id="KW-1185">Reference proteome</keyword>
<evidence type="ECO:0000313" key="2">
    <source>
        <dbReference type="Proteomes" id="UP001234178"/>
    </source>
</evidence>
<organism evidence="1 2">
    <name type="scientific">Daphnia magna</name>
    <dbReference type="NCBI Taxonomy" id="35525"/>
    <lineage>
        <taxon>Eukaryota</taxon>
        <taxon>Metazoa</taxon>
        <taxon>Ecdysozoa</taxon>
        <taxon>Arthropoda</taxon>
        <taxon>Crustacea</taxon>
        <taxon>Branchiopoda</taxon>
        <taxon>Diplostraca</taxon>
        <taxon>Cladocera</taxon>
        <taxon>Anomopoda</taxon>
        <taxon>Daphniidae</taxon>
        <taxon>Daphnia</taxon>
    </lineage>
</organism>
<reference evidence="1 2" key="1">
    <citation type="journal article" date="2023" name="Nucleic Acids Res.">
        <title>The hologenome of Daphnia magna reveals possible DNA methylation and microbiome-mediated evolution of the host genome.</title>
        <authorList>
            <person name="Chaturvedi A."/>
            <person name="Li X."/>
            <person name="Dhandapani V."/>
            <person name="Marshall H."/>
            <person name="Kissane S."/>
            <person name="Cuenca-Cambronero M."/>
            <person name="Asole G."/>
            <person name="Calvet F."/>
            <person name="Ruiz-Romero M."/>
            <person name="Marangio P."/>
            <person name="Guigo R."/>
            <person name="Rago D."/>
            <person name="Mirbahai L."/>
            <person name="Eastwood N."/>
            <person name="Colbourne J.K."/>
            <person name="Zhou J."/>
            <person name="Mallon E."/>
            <person name="Orsini L."/>
        </authorList>
    </citation>
    <scope>NUCLEOTIDE SEQUENCE [LARGE SCALE GENOMIC DNA]</scope>
    <source>
        <strain evidence="1">LRV0_1</strain>
    </source>
</reference>
<accession>A0ABR0A9S4</accession>
<sequence>MRRAPSGEGSETSIQECCQLGNIFRDPWMGGSTDWGVWIDLSGDENLKIGPDDVSVSTVKAVRGLRKVARQHYTRDLISDKSHQGVVATGLSLEHKSKNMTRLVSFSLTKTPEEKHNYYEFPSLNSRIVD</sequence>
<protein>
    <submittedName>
        <fullName evidence="1">Uncharacterized protein</fullName>
    </submittedName>
</protein>
<evidence type="ECO:0000313" key="1">
    <source>
        <dbReference type="EMBL" id="KAK4021759.1"/>
    </source>
</evidence>
<gene>
    <name evidence="1" type="ORF">OUZ56_003668</name>
</gene>
<name>A0ABR0A9S4_9CRUS</name>